<keyword evidence="3" id="KW-1185">Reference proteome</keyword>
<evidence type="ECO:0000313" key="2">
    <source>
        <dbReference type="EMBL" id="KIM87280.1"/>
    </source>
</evidence>
<dbReference type="HOGENOM" id="CLU_084280_3_0_1"/>
<evidence type="ECO:0000313" key="3">
    <source>
        <dbReference type="Proteomes" id="UP000054166"/>
    </source>
</evidence>
<dbReference type="Pfam" id="PF20236">
    <property type="entry name" value="DUF6593"/>
    <property type="match status" value="1"/>
</dbReference>
<organism evidence="2 3">
    <name type="scientific">Piloderma croceum (strain F 1598)</name>
    <dbReference type="NCBI Taxonomy" id="765440"/>
    <lineage>
        <taxon>Eukaryota</taxon>
        <taxon>Fungi</taxon>
        <taxon>Dikarya</taxon>
        <taxon>Basidiomycota</taxon>
        <taxon>Agaricomycotina</taxon>
        <taxon>Agaricomycetes</taxon>
        <taxon>Agaricomycetidae</taxon>
        <taxon>Atheliales</taxon>
        <taxon>Atheliaceae</taxon>
        <taxon>Piloderma</taxon>
    </lineage>
</organism>
<dbReference type="AlphaFoldDB" id="A0A0C3FSV3"/>
<reference evidence="3" key="2">
    <citation type="submission" date="2015-01" db="EMBL/GenBank/DDBJ databases">
        <title>Evolutionary Origins and Diversification of the Mycorrhizal Mutualists.</title>
        <authorList>
            <consortium name="DOE Joint Genome Institute"/>
            <consortium name="Mycorrhizal Genomics Consortium"/>
            <person name="Kohler A."/>
            <person name="Kuo A."/>
            <person name="Nagy L.G."/>
            <person name="Floudas D."/>
            <person name="Copeland A."/>
            <person name="Barry K.W."/>
            <person name="Cichocki N."/>
            <person name="Veneault-Fourrey C."/>
            <person name="LaButti K."/>
            <person name="Lindquist E.A."/>
            <person name="Lipzen A."/>
            <person name="Lundell T."/>
            <person name="Morin E."/>
            <person name="Murat C."/>
            <person name="Riley R."/>
            <person name="Ohm R."/>
            <person name="Sun H."/>
            <person name="Tunlid A."/>
            <person name="Henrissat B."/>
            <person name="Grigoriev I.V."/>
            <person name="Hibbett D.S."/>
            <person name="Martin F."/>
        </authorList>
    </citation>
    <scope>NUCLEOTIDE SEQUENCE [LARGE SCALE GENOMIC DNA]</scope>
    <source>
        <strain evidence="3">F 1598</strain>
    </source>
</reference>
<accession>A0A0C3FSV3</accession>
<dbReference type="InParanoid" id="A0A0C3FSV3"/>
<feature type="domain" description="DUF6593" evidence="1">
    <location>
        <begin position="8"/>
        <end position="158"/>
    </location>
</feature>
<gene>
    <name evidence="2" type="ORF">PILCRDRAFT_814773</name>
</gene>
<dbReference type="Proteomes" id="UP000054166">
    <property type="component" value="Unassembled WGS sequence"/>
</dbReference>
<sequence>MNLSLSKDDPRNTILTLPDGRILYQIETPSKFIGNEITRIRNAAQNYSDTGMIEWHSFHSTVIYVGQRLVEPHKSGTFSSSKVFQAMDGRMYKWKTKGGYPELVTDDNIEMPLAIYNKSHSGLFSTPRLATLDITPQGMHILDDIVTTFVWFEHKRRESNRNTTIAVVAGASS</sequence>
<reference evidence="2 3" key="1">
    <citation type="submission" date="2014-04" db="EMBL/GenBank/DDBJ databases">
        <authorList>
            <consortium name="DOE Joint Genome Institute"/>
            <person name="Kuo A."/>
            <person name="Tarkka M."/>
            <person name="Buscot F."/>
            <person name="Kohler A."/>
            <person name="Nagy L.G."/>
            <person name="Floudas D."/>
            <person name="Copeland A."/>
            <person name="Barry K.W."/>
            <person name="Cichocki N."/>
            <person name="Veneault-Fourrey C."/>
            <person name="LaButti K."/>
            <person name="Lindquist E.A."/>
            <person name="Lipzen A."/>
            <person name="Lundell T."/>
            <person name="Morin E."/>
            <person name="Murat C."/>
            <person name="Sun H."/>
            <person name="Tunlid A."/>
            <person name="Henrissat B."/>
            <person name="Grigoriev I.V."/>
            <person name="Hibbett D.S."/>
            <person name="Martin F."/>
            <person name="Nordberg H.P."/>
            <person name="Cantor M.N."/>
            <person name="Hua S.X."/>
        </authorList>
    </citation>
    <scope>NUCLEOTIDE SEQUENCE [LARGE SCALE GENOMIC DNA]</scope>
    <source>
        <strain evidence="2 3">F 1598</strain>
    </source>
</reference>
<protein>
    <recommendedName>
        <fullName evidence="1">DUF6593 domain-containing protein</fullName>
    </recommendedName>
</protein>
<proteinExistence type="predicted"/>
<name>A0A0C3FSV3_PILCF</name>
<evidence type="ECO:0000259" key="1">
    <source>
        <dbReference type="Pfam" id="PF20236"/>
    </source>
</evidence>
<dbReference type="InterPro" id="IPR046528">
    <property type="entry name" value="DUF6593"/>
</dbReference>
<dbReference type="OrthoDB" id="3021178at2759"/>
<dbReference type="EMBL" id="KN832979">
    <property type="protein sequence ID" value="KIM87280.1"/>
    <property type="molecule type" value="Genomic_DNA"/>
</dbReference>